<dbReference type="InterPro" id="IPR039299">
    <property type="entry name" value="SEOA"/>
</dbReference>
<feature type="coiled-coil region" evidence="1">
    <location>
        <begin position="345"/>
        <end position="375"/>
    </location>
</feature>
<accession>A0A0S3S865</accession>
<dbReference type="OrthoDB" id="1367136at2759"/>
<evidence type="ECO:0000313" key="6">
    <source>
        <dbReference type="Proteomes" id="UP000291084"/>
    </source>
</evidence>
<dbReference type="AlphaFoldDB" id="A0A0S3S865"/>
<protein>
    <submittedName>
        <fullName evidence="5">Uncharacterized protein</fullName>
    </submittedName>
</protein>
<dbReference type="GO" id="GO:0010088">
    <property type="term" value="P:phloem development"/>
    <property type="evidence" value="ECO:0007669"/>
    <property type="project" value="InterPro"/>
</dbReference>
<name>A0A0S3S865_PHAAN</name>
<dbReference type="PANTHER" id="PTHR33232">
    <property type="entry name" value="PROTEIN SIEVE ELEMENT OCCLUSION B-LIKE"/>
    <property type="match status" value="1"/>
</dbReference>
<sequence length="695" mass="80955">MSESGSNSTNGQQQGMLKQKQNPLEFTHDKILEDVYRTHFHCLEKCDAASLYTVASNVLNQSMDITEKVIAKGDQPMDGFKEDTSITSQQLAAKLKRIAYLMICTPRGEYPVHCTTMLILEQLKHYSWDAKVLIVEAAFALEYGKFLYLLPLIAPCQQFESSFADLHGLLMVPQNTKHVTHFNSVVKKVMQVVECITEWKKLVSAGHDIRDVPTLAETLQEIPVVVYWAIFTFVSCTGEINDFTDNKYQRHELSTNLEKKLDSILGEFKELLKKCINEIERIEDFTSRKNIVTRGRDIVKVLKALIFCGEKRDLRQNVYYFGLTEEQVKLEEFKKKCALLFISGLENVDDDIKLLNSVNEKLKEKAREVENYRSEDFKILWIPIVDQWNDEGRKKLENKLRDTKFGWYVVKYLNFETSLKLIKEVFKYEKKNVITLMNPQGMVENFDAKQIISQWGIDGFPFRTSDQTRLSQQWKWFWSEITKFIKEIENLKQNQIEEEDCYIFIYGGSDTKWVEEFTTAMDALKKKVESNVDLNMTIESFQLGKEDSKDVPRFWIAVDSLLTSRKQVKGGERGNEFARNEIKRLLFLKQDPKGWAILSKGKNVRLLGHGEAMCRTVKEFDTWHDKLRPMSFDVAFTEHYRGIKEKDGSKRCEENVICYGHPTDIVERITCPKKDCRRPMEVTSVNFKCCHQHKQ</sequence>
<keyword evidence="6" id="KW-1185">Reference proteome</keyword>
<dbReference type="InterPro" id="IPR027942">
    <property type="entry name" value="SEO_N"/>
</dbReference>
<dbReference type="InterPro" id="IPR027944">
    <property type="entry name" value="SEO_C"/>
</dbReference>
<feature type="region of interest" description="Disordered" evidence="2">
    <location>
        <begin position="1"/>
        <end position="20"/>
    </location>
</feature>
<dbReference type="PANTHER" id="PTHR33232:SF17">
    <property type="entry name" value="SIEVE ELEMENT OCCLUSION-RELATED"/>
    <property type="match status" value="1"/>
</dbReference>
<gene>
    <name evidence="5" type="primary">Vigan.05G265500</name>
    <name evidence="5" type="ORF">VIGAN_05265500</name>
</gene>
<proteinExistence type="predicted"/>
<organism evidence="5 6">
    <name type="scientific">Vigna angularis var. angularis</name>
    <dbReference type="NCBI Taxonomy" id="157739"/>
    <lineage>
        <taxon>Eukaryota</taxon>
        <taxon>Viridiplantae</taxon>
        <taxon>Streptophyta</taxon>
        <taxon>Embryophyta</taxon>
        <taxon>Tracheophyta</taxon>
        <taxon>Spermatophyta</taxon>
        <taxon>Magnoliopsida</taxon>
        <taxon>eudicotyledons</taxon>
        <taxon>Gunneridae</taxon>
        <taxon>Pentapetalae</taxon>
        <taxon>rosids</taxon>
        <taxon>fabids</taxon>
        <taxon>Fabales</taxon>
        <taxon>Fabaceae</taxon>
        <taxon>Papilionoideae</taxon>
        <taxon>50 kb inversion clade</taxon>
        <taxon>NPAAA clade</taxon>
        <taxon>indigoferoid/millettioid clade</taxon>
        <taxon>Phaseoleae</taxon>
        <taxon>Vigna</taxon>
    </lineage>
</organism>
<evidence type="ECO:0000256" key="1">
    <source>
        <dbReference type="SAM" id="Coils"/>
    </source>
</evidence>
<evidence type="ECO:0000259" key="4">
    <source>
        <dbReference type="Pfam" id="PF14577"/>
    </source>
</evidence>
<evidence type="ECO:0000259" key="3">
    <source>
        <dbReference type="Pfam" id="PF14576"/>
    </source>
</evidence>
<evidence type="ECO:0000313" key="5">
    <source>
        <dbReference type="EMBL" id="BAT88992.1"/>
    </source>
</evidence>
<reference evidence="5 6" key="1">
    <citation type="journal article" date="2015" name="Sci. Rep.">
        <title>The power of single molecule real-time sequencing technology in the de novo assembly of a eukaryotic genome.</title>
        <authorList>
            <person name="Sakai H."/>
            <person name="Naito K."/>
            <person name="Ogiso-Tanaka E."/>
            <person name="Takahashi Y."/>
            <person name="Iseki K."/>
            <person name="Muto C."/>
            <person name="Satou K."/>
            <person name="Teruya K."/>
            <person name="Shiroma A."/>
            <person name="Shimoji M."/>
            <person name="Hirano T."/>
            <person name="Itoh T."/>
            <person name="Kaga A."/>
            <person name="Tomooka N."/>
        </authorList>
    </citation>
    <scope>NUCLEOTIDE SEQUENCE [LARGE SCALE GENOMIC DNA]</scope>
    <source>
        <strain evidence="6">cv. Shumari</strain>
    </source>
</reference>
<dbReference type="Proteomes" id="UP000291084">
    <property type="component" value="Chromosome 5"/>
</dbReference>
<dbReference type="EMBL" id="AP015038">
    <property type="protein sequence ID" value="BAT88992.1"/>
    <property type="molecule type" value="Genomic_DNA"/>
</dbReference>
<feature type="domain" description="Sieve element occlusion C-terminal" evidence="4">
    <location>
        <begin position="477"/>
        <end position="536"/>
    </location>
</feature>
<evidence type="ECO:0000256" key="2">
    <source>
        <dbReference type="SAM" id="MobiDB-lite"/>
    </source>
</evidence>
<dbReference type="Pfam" id="PF14577">
    <property type="entry name" value="SEO_C"/>
    <property type="match status" value="2"/>
</dbReference>
<dbReference type="Pfam" id="PF14576">
    <property type="entry name" value="SEO_N"/>
    <property type="match status" value="1"/>
</dbReference>
<feature type="domain" description="Sieve element occlusion C-terminal" evidence="4">
    <location>
        <begin position="549"/>
        <end position="691"/>
    </location>
</feature>
<feature type="domain" description="Sieve element occlusion N-terminal" evidence="3">
    <location>
        <begin position="28"/>
        <end position="292"/>
    </location>
</feature>
<keyword evidence="1" id="KW-0175">Coiled coil</keyword>